<organism evidence="15 16">
    <name type="scientific">Splendidivirga corallicola</name>
    <dbReference type="NCBI Taxonomy" id="3051826"/>
    <lineage>
        <taxon>Bacteria</taxon>
        <taxon>Pseudomonadati</taxon>
        <taxon>Bacteroidota</taxon>
        <taxon>Cytophagia</taxon>
        <taxon>Cytophagales</taxon>
        <taxon>Splendidivirgaceae</taxon>
        <taxon>Splendidivirga</taxon>
    </lineage>
</organism>
<dbReference type="SUPFAM" id="SSF81464">
    <property type="entry name" value="Cytochrome c oxidase subunit II-like, transmembrane region"/>
    <property type="match status" value="1"/>
</dbReference>
<dbReference type="PANTHER" id="PTHR22888">
    <property type="entry name" value="CYTOCHROME C OXIDASE, SUBUNIT II"/>
    <property type="match status" value="1"/>
</dbReference>
<reference evidence="15" key="1">
    <citation type="submission" date="2023-06" db="EMBL/GenBank/DDBJ databases">
        <title>Genomic of Parafulvivirga corallium.</title>
        <authorList>
            <person name="Wang G."/>
        </authorList>
    </citation>
    <scope>NUCLEOTIDE SEQUENCE</scope>
    <source>
        <strain evidence="15">BMA10</strain>
    </source>
</reference>
<sequence>MLQFVLIAGVVLIVIVLGFLFRINTLVTVVKGAEKHPETKSNKINGLLMFLFMVASLILLCWYSYARFDDYTMPVASEHGVVTDNLFWVTTAVTGFVFILTNILLFYFSFKYQYKENERAKFYPENNKLEIIWTVIPAIVLTVLVFTGWKAWTDITDAAPEDAEVIEIMGQQFAWSVRYPGKDGKLGKVDYRRIDATNNFGMDLSDRNAFDDFMAPRLYVPKGRPVELKIRARDVLHSVYAPHFRLKMDAVPGMPTRFWFTPTKTTEEMRQETNNPEFNYEIACAEICGRGHFSMRLLLVVEEPEVYDKWYAEQQSWLSQNPDYLSQIPVELEELAQISVENTKGNKETENKLN</sequence>
<gene>
    <name evidence="15" type="ORF">QQ008_15740</name>
</gene>
<evidence type="ECO:0000313" key="16">
    <source>
        <dbReference type="Proteomes" id="UP001172082"/>
    </source>
</evidence>
<accession>A0ABT8KQ08</accession>
<evidence type="ECO:0000259" key="13">
    <source>
        <dbReference type="PROSITE" id="PS50857"/>
    </source>
</evidence>
<dbReference type="SUPFAM" id="SSF49503">
    <property type="entry name" value="Cupredoxins"/>
    <property type="match status" value="1"/>
</dbReference>
<keyword evidence="11" id="KW-0186">Copper</keyword>
<evidence type="ECO:0000256" key="8">
    <source>
        <dbReference type="ARBA" id="ARBA00022989"/>
    </source>
</evidence>
<evidence type="ECO:0000259" key="14">
    <source>
        <dbReference type="PROSITE" id="PS50999"/>
    </source>
</evidence>
<dbReference type="Pfam" id="PF02790">
    <property type="entry name" value="COX2_TM"/>
    <property type="match status" value="1"/>
</dbReference>
<dbReference type="EC" id="7.1.1.9" evidence="11"/>
<evidence type="ECO:0000256" key="1">
    <source>
        <dbReference type="ARBA" id="ARBA00004141"/>
    </source>
</evidence>
<dbReference type="InterPro" id="IPR002429">
    <property type="entry name" value="CcO_II-like_C"/>
</dbReference>
<keyword evidence="8 12" id="KW-1133">Transmembrane helix</keyword>
<protein>
    <recommendedName>
        <fullName evidence="11">Cytochrome c oxidase subunit 2</fullName>
        <ecNumber evidence="11">7.1.1.9</ecNumber>
    </recommendedName>
</protein>
<evidence type="ECO:0000256" key="4">
    <source>
        <dbReference type="ARBA" id="ARBA00022660"/>
    </source>
</evidence>
<evidence type="ECO:0000256" key="11">
    <source>
        <dbReference type="RuleBase" id="RU004024"/>
    </source>
</evidence>
<evidence type="ECO:0000256" key="6">
    <source>
        <dbReference type="ARBA" id="ARBA00022967"/>
    </source>
</evidence>
<dbReference type="PROSITE" id="PS50999">
    <property type="entry name" value="COX2_TM"/>
    <property type="match status" value="1"/>
</dbReference>
<evidence type="ECO:0000256" key="2">
    <source>
        <dbReference type="ARBA" id="ARBA00007866"/>
    </source>
</evidence>
<dbReference type="Pfam" id="PF00116">
    <property type="entry name" value="COX2"/>
    <property type="match status" value="1"/>
</dbReference>
<dbReference type="RefSeq" id="WP_346752861.1">
    <property type="nucleotide sequence ID" value="NZ_JAUJEA010000005.1"/>
</dbReference>
<feature type="transmembrane region" description="Helical" evidence="12">
    <location>
        <begin position="131"/>
        <end position="152"/>
    </location>
</feature>
<keyword evidence="5 10" id="KW-0812">Transmembrane</keyword>
<evidence type="ECO:0000256" key="5">
    <source>
        <dbReference type="ARBA" id="ARBA00022692"/>
    </source>
</evidence>
<feature type="domain" description="Cytochrome oxidase subunit II transmembrane region profile" evidence="14">
    <location>
        <begin position="59"/>
        <end position="159"/>
    </location>
</feature>
<keyword evidence="9 12" id="KW-0472">Membrane</keyword>
<evidence type="ECO:0000313" key="15">
    <source>
        <dbReference type="EMBL" id="MDN5202842.1"/>
    </source>
</evidence>
<evidence type="ECO:0000256" key="3">
    <source>
        <dbReference type="ARBA" id="ARBA00022448"/>
    </source>
</evidence>
<keyword evidence="16" id="KW-1185">Reference proteome</keyword>
<dbReference type="InterPro" id="IPR045187">
    <property type="entry name" value="CcO_II"/>
</dbReference>
<evidence type="ECO:0000256" key="9">
    <source>
        <dbReference type="ARBA" id="ARBA00023136"/>
    </source>
</evidence>
<keyword evidence="6" id="KW-1278">Translocase</keyword>
<dbReference type="Gene3D" id="1.10.287.90">
    <property type="match status" value="1"/>
</dbReference>
<dbReference type="InterPro" id="IPR011759">
    <property type="entry name" value="Cyt_c_oxidase_su2_TM_dom"/>
</dbReference>
<evidence type="ECO:0000256" key="10">
    <source>
        <dbReference type="RuleBase" id="RU000456"/>
    </source>
</evidence>
<dbReference type="PANTHER" id="PTHR22888:SF9">
    <property type="entry name" value="CYTOCHROME C OXIDASE SUBUNIT 2"/>
    <property type="match status" value="1"/>
</dbReference>
<comment type="subcellular location">
    <subcellularLocation>
        <location evidence="10">Cell membrane</location>
        <topology evidence="10">Multi-pass membrane protein</topology>
    </subcellularLocation>
    <subcellularLocation>
        <location evidence="1">Membrane</location>
        <topology evidence="1">Multi-pass membrane protein</topology>
    </subcellularLocation>
</comment>
<keyword evidence="11" id="KW-0479">Metal-binding</keyword>
<dbReference type="CDD" id="cd13919">
    <property type="entry name" value="CuRO_HCO_II_like_5"/>
    <property type="match status" value="1"/>
</dbReference>
<proteinExistence type="inferred from homology"/>
<keyword evidence="4 10" id="KW-0679">Respiratory chain</keyword>
<feature type="domain" description="Cytochrome oxidase subunit II copper A binding" evidence="13">
    <location>
        <begin position="161"/>
        <end position="313"/>
    </location>
</feature>
<dbReference type="InterPro" id="IPR008972">
    <property type="entry name" value="Cupredoxin"/>
</dbReference>
<comment type="catalytic activity">
    <reaction evidence="11">
        <text>4 Fe(II)-[cytochrome c] + O2 + 8 H(+)(in) = 4 Fe(III)-[cytochrome c] + 2 H2O + 4 H(+)(out)</text>
        <dbReference type="Rhea" id="RHEA:11436"/>
        <dbReference type="Rhea" id="RHEA-COMP:10350"/>
        <dbReference type="Rhea" id="RHEA-COMP:14399"/>
        <dbReference type="ChEBI" id="CHEBI:15377"/>
        <dbReference type="ChEBI" id="CHEBI:15378"/>
        <dbReference type="ChEBI" id="CHEBI:15379"/>
        <dbReference type="ChEBI" id="CHEBI:29033"/>
        <dbReference type="ChEBI" id="CHEBI:29034"/>
        <dbReference type="EC" id="7.1.1.9"/>
    </reaction>
</comment>
<comment type="function">
    <text evidence="11">Subunits I and II form the functional core of the enzyme complex. Electrons originating in cytochrome c are transferred via heme a and Cu(A) to the binuclear center formed by heme a3 and Cu(B).</text>
</comment>
<keyword evidence="7 10" id="KW-0249">Electron transport</keyword>
<evidence type="ECO:0000256" key="7">
    <source>
        <dbReference type="ARBA" id="ARBA00022982"/>
    </source>
</evidence>
<dbReference type="PROSITE" id="PS50857">
    <property type="entry name" value="COX2_CUA"/>
    <property type="match status" value="1"/>
</dbReference>
<name>A0ABT8KQ08_9BACT</name>
<dbReference type="InterPro" id="IPR036257">
    <property type="entry name" value="Cyt_c_oxidase_su2_TM_sf"/>
</dbReference>
<feature type="transmembrane region" description="Helical" evidence="12">
    <location>
        <begin position="44"/>
        <end position="66"/>
    </location>
</feature>
<evidence type="ECO:0000256" key="12">
    <source>
        <dbReference type="SAM" id="Phobius"/>
    </source>
</evidence>
<comment type="similarity">
    <text evidence="2 10">Belongs to the cytochrome c oxidase subunit 2 family.</text>
</comment>
<dbReference type="EMBL" id="JAUJEA010000005">
    <property type="protein sequence ID" value="MDN5202842.1"/>
    <property type="molecule type" value="Genomic_DNA"/>
</dbReference>
<comment type="cofactor">
    <cofactor evidence="11">
        <name>Cu cation</name>
        <dbReference type="ChEBI" id="CHEBI:23378"/>
    </cofactor>
    <text evidence="11">Binds a copper A center.</text>
</comment>
<comment type="caution">
    <text evidence="15">The sequence shown here is derived from an EMBL/GenBank/DDBJ whole genome shotgun (WGS) entry which is preliminary data.</text>
</comment>
<dbReference type="PRINTS" id="PR01166">
    <property type="entry name" value="CYCOXIDASEII"/>
</dbReference>
<dbReference type="Proteomes" id="UP001172082">
    <property type="component" value="Unassembled WGS sequence"/>
</dbReference>
<dbReference type="Gene3D" id="2.60.40.420">
    <property type="entry name" value="Cupredoxins - blue copper proteins"/>
    <property type="match status" value="1"/>
</dbReference>
<keyword evidence="3 10" id="KW-0813">Transport</keyword>
<feature type="transmembrane region" description="Helical" evidence="12">
    <location>
        <begin position="86"/>
        <end position="110"/>
    </location>
</feature>
<feature type="transmembrane region" description="Helical" evidence="12">
    <location>
        <begin position="6"/>
        <end position="23"/>
    </location>
</feature>